<keyword evidence="3 8" id="KW-0813">Transport</keyword>
<accession>A0A3G2RA44</accession>
<comment type="function">
    <text evidence="8">Probably a riboflavin-binding protein that interacts with the energy-coupling factor (ECF) ABC-transporter complex.</text>
</comment>
<gene>
    <name evidence="10" type="ORF">D2962_13500</name>
</gene>
<keyword evidence="7 8" id="KW-0472">Membrane</keyword>
<feature type="transmembrane region" description="Helical" evidence="9">
    <location>
        <begin position="105"/>
        <end position="127"/>
    </location>
</feature>
<feature type="transmembrane region" description="Helical" evidence="9">
    <location>
        <begin position="41"/>
        <end position="61"/>
    </location>
</feature>
<keyword evidence="4 8" id="KW-1003">Cell membrane</keyword>
<dbReference type="KEGG" id="bacg:D2962_13500"/>
<evidence type="ECO:0000313" key="10">
    <source>
        <dbReference type="EMBL" id="AYO32306.1"/>
    </source>
</evidence>
<evidence type="ECO:0000313" key="11">
    <source>
        <dbReference type="Proteomes" id="UP000280960"/>
    </source>
</evidence>
<dbReference type="PANTHER" id="PTHR38438">
    <property type="entry name" value="RIBOFLAVIN TRANSPORTER RIBU"/>
    <property type="match status" value="1"/>
</dbReference>
<evidence type="ECO:0000256" key="2">
    <source>
        <dbReference type="ARBA" id="ARBA00005540"/>
    </source>
</evidence>
<evidence type="ECO:0000256" key="6">
    <source>
        <dbReference type="ARBA" id="ARBA00022989"/>
    </source>
</evidence>
<keyword evidence="6 9" id="KW-1133">Transmembrane helix</keyword>
<dbReference type="InterPro" id="IPR024529">
    <property type="entry name" value="ECF_trnsprt_substrate-spec"/>
</dbReference>
<dbReference type="PANTHER" id="PTHR38438:SF1">
    <property type="entry name" value="RIBOFLAVIN TRANSPORTER RIBU"/>
    <property type="match status" value="1"/>
</dbReference>
<dbReference type="EMBL" id="CP033169">
    <property type="protein sequence ID" value="AYO32306.1"/>
    <property type="molecule type" value="Genomic_DNA"/>
</dbReference>
<comment type="similarity">
    <text evidence="2 8">Belongs to the prokaryotic riboflavin transporter (P-RFT) (TC 2.A.87) family.</text>
</comment>
<evidence type="ECO:0000256" key="9">
    <source>
        <dbReference type="SAM" id="Phobius"/>
    </source>
</evidence>
<proteinExistence type="inferred from homology"/>
<dbReference type="GO" id="GO:0005886">
    <property type="term" value="C:plasma membrane"/>
    <property type="evidence" value="ECO:0007669"/>
    <property type="project" value="UniProtKB-SubCell"/>
</dbReference>
<feature type="transmembrane region" description="Helical" evidence="9">
    <location>
        <begin position="159"/>
        <end position="183"/>
    </location>
</feature>
<dbReference type="GO" id="GO:0032217">
    <property type="term" value="F:riboflavin transmembrane transporter activity"/>
    <property type="evidence" value="ECO:0007669"/>
    <property type="project" value="UniProtKB-UniRule"/>
</dbReference>
<evidence type="ECO:0000256" key="3">
    <source>
        <dbReference type="ARBA" id="ARBA00022448"/>
    </source>
</evidence>
<dbReference type="PIRSF" id="PIRSF037778">
    <property type="entry name" value="UCP037778_transp_RibU"/>
    <property type="match status" value="1"/>
</dbReference>
<reference evidence="10 11" key="1">
    <citation type="submission" date="2018-10" db="EMBL/GenBank/DDBJ databases">
        <authorList>
            <person name="Zhang X."/>
        </authorList>
    </citation>
    <scope>NUCLEOTIDE SEQUENCE [LARGE SCALE GENOMIC DNA]</scope>
    <source>
        <strain evidence="10 11">SK-G1</strain>
    </source>
</reference>
<protein>
    <recommendedName>
        <fullName evidence="8">Riboflavin transporter</fullName>
    </recommendedName>
</protein>
<dbReference type="Pfam" id="PF12822">
    <property type="entry name" value="ECF_trnsprt"/>
    <property type="match status" value="1"/>
</dbReference>
<keyword evidence="5 9" id="KW-0812">Transmembrane</keyword>
<comment type="subcellular location">
    <subcellularLocation>
        <location evidence="1">Cell membrane</location>
        <topology evidence="1">Multi-pass membrane protein</topology>
    </subcellularLocation>
</comment>
<dbReference type="Gene3D" id="1.10.1760.20">
    <property type="match status" value="1"/>
</dbReference>
<dbReference type="Proteomes" id="UP000280960">
    <property type="component" value="Chromosome"/>
</dbReference>
<dbReference type="InterPro" id="IPR025720">
    <property type="entry name" value="RibU"/>
</dbReference>
<dbReference type="AlphaFoldDB" id="A0A3G2RA44"/>
<sequence>MLQTKNLTKTAVLGVLAFIIMFVEFPLPMFAAFLKIDFSDVPALLAGFAMGPWAGIMVEVIKNFLHLFKSETAFIGEGANLLTGILLVAPAAWIYSTNKSKKTAIIGLLVGTVIMAVGMSIANYYVIVPLYQKLLNFPTQAVVAMGSKVNPHIVDLRTLVVYSILPFNIIKGIILTIVTALIYKRLSPLLHR</sequence>
<name>A0A3G2RA44_9FIRM</name>
<evidence type="ECO:0000256" key="4">
    <source>
        <dbReference type="ARBA" id="ARBA00022475"/>
    </source>
</evidence>
<organism evidence="10 11">
    <name type="scientific">Biomaibacter acetigenes</name>
    <dbReference type="NCBI Taxonomy" id="2316383"/>
    <lineage>
        <taxon>Bacteria</taxon>
        <taxon>Bacillati</taxon>
        <taxon>Bacillota</taxon>
        <taxon>Clostridia</taxon>
        <taxon>Thermosediminibacterales</taxon>
        <taxon>Tepidanaerobacteraceae</taxon>
        <taxon>Biomaibacter</taxon>
    </lineage>
</organism>
<evidence type="ECO:0000256" key="5">
    <source>
        <dbReference type="ARBA" id="ARBA00022692"/>
    </source>
</evidence>
<evidence type="ECO:0000256" key="8">
    <source>
        <dbReference type="PIRNR" id="PIRNR037778"/>
    </source>
</evidence>
<feature type="transmembrane region" description="Helical" evidence="9">
    <location>
        <begin position="73"/>
        <end position="93"/>
    </location>
</feature>
<evidence type="ECO:0000256" key="7">
    <source>
        <dbReference type="ARBA" id="ARBA00023136"/>
    </source>
</evidence>
<feature type="transmembrane region" description="Helical" evidence="9">
    <location>
        <begin position="12"/>
        <end position="34"/>
    </location>
</feature>
<evidence type="ECO:0000256" key="1">
    <source>
        <dbReference type="ARBA" id="ARBA00004651"/>
    </source>
</evidence>
<keyword evidence="11" id="KW-1185">Reference proteome</keyword>